<dbReference type="Pfam" id="PF09981">
    <property type="entry name" value="DUF2218"/>
    <property type="match status" value="1"/>
</dbReference>
<dbReference type="RefSeq" id="WP_119892964.1">
    <property type="nucleotide sequence ID" value="NZ_CP032419.1"/>
</dbReference>
<dbReference type="Gene3D" id="3.30.310.50">
    <property type="entry name" value="Alpha-D-phosphohexomutase, C-terminal domain"/>
    <property type="match status" value="1"/>
</dbReference>
<accession>A0A385Z374</accession>
<evidence type="ECO:0000313" key="1">
    <source>
        <dbReference type="EMBL" id="AYC32343.1"/>
    </source>
</evidence>
<dbReference type="OrthoDB" id="9806511at2"/>
<gene>
    <name evidence="1" type="ORF">D3880_08110</name>
</gene>
<reference evidence="2" key="1">
    <citation type="submission" date="2018-09" db="EMBL/GenBank/DDBJ databases">
        <authorList>
            <person name="Zhu H."/>
        </authorList>
    </citation>
    <scope>NUCLEOTIDE SEQUENCE [LARGE SCALE GENOMIC DNA]</scope>
    <source>
        <strain evidence="2">K2W31S-8</strain>
    </source>
</reference>
<name>A0A385Z374_9PSED</name>
<dbReference type="AlphaFoldDB" id="A0A385Z374"/>
<dbReference type="InterPro" id="IPR014543">
    <property type="entry name" value="UCP028291"/>
</dbReference>
<protein>
    <submittedName>
        <fullName evidence="1">DUF2218 domain-containing protein</fullName>
    </submittedName>
</protein>
<organism evidence="1 2">
    <name type="scientific">Pseudomonas cavernae</name>
    <dbReference type="NCBI Taxonomy" id="2320867"/>
    <lineage>
        <taxon>Bacteria</taxon>
        <taxon>Pseudomonadati</taxon>
        <taxon>Pseudomonadota</taxon>
        <taxon>Gammaproteobacteria</taxon>
        <taxon>Pseudomonadales</taxon>
        <taxon>Pseudomonadaceae</taxon>
        <taxon>Pseudomonas</taxon>
    </lineage>
</organism>
<dbReference type="EMBL" id="CP032419">
    <property type="protein sequence ID" value="AYC32343.1"/>
    <property type="molecule type" value="Genomic_DNA"/>
</dbReference>
<dbReference type="KEGG" id="pcav:D3880_08110"/>
<keyword evidence="2" id="KW-1185">Reference proteome</keyword>
<proteinExistence type="predicted"/>
<sequence length="95" mass="11002">MTVYDAYVNCANPARLMTRLCRHWGHKFTVELDEGRGAVEFPNGRCEFVSEVGLLQVSLRMPEDNQARMQQVVAEHLQRMAGDEPLVIEWRVRLE</sequence>
<evidence type="ECO:0000313" key="2">
    <source>
        <dbReference type="Proteomes" id="UP000265560"/>
    </source>
</evidence>
<dbReference type="Proteomes" id="UP000265560">
    <property type="component" value="Chromosome"/>
</dbReference>